<feature type="binding site" evidence="9">
    <location>
        <begin position="21"/>
        <end position="25"/>
    </location>
    <ligand>
        <name>4-amino-2-methyl-5-(diphosphooxymethyl)pyrimidine</name>
        <dbReference type="ChEBI" id="CHEBI:57841"/>
    </ligand>
</feature>
<evidence type="ECO:0000256" key="11">
    <source>
        <dbReference type="RuleBase" id="RU004253"/>
    </source>
</evidence>
<feature type="binding site" evidence="9">
    <location>
        <position position="150"/>
    </location>
    <ligand>
        <name>2-[(2R,5Z)-2-carboxy-4-methylthiazol-5(2H)-ylidene]ethyl phosphate</name>
        <dbReference type="ChEBI" id="CHEBI:62899"/>
    </ligand>
</feature>
<comment type="catalytic activity">
    <reaction evidence="8 9 10">
        <text>2-[(2R,5Z)-2-carboxy-4-methylthiazol-5(2H)-ylidene]ethyl phosphate + 4-amino-2-methyl-5-(diphosphooxymethyl)pyrimidine + 2 H(+) = thiamine phosphate + CO2 + diphosphate</text>
        <dbReference type="Rhea" id="RHEA:47844"/>
        <dbReference type="ChEBI" id="CHEBI:15378"/>
        <dbReference type="ChEBI" id="CHEBI:16526"/>
        <dbReference type="ChEBI" id="CHEBI:33019"/>
        <dbReference type="ChEBI" id="CHEBI:37575"/>
        <dbReference type="ChEBI" id="CHEBI:57841"/>
        <dbReference type="ChEBI" id="CHEBI:62899"/>
        <dbReference type="EC" id="2.5.1.3"/>
    </reaction>
</comment>
<dbReference type="Proteomes" id="UP000245263">
    <property type="component" value="Chromosome 1"/>
</dbReference>
<accession>A0ABN6KME6</accession>
<comment type="function">
    <text evidence="9">Condenses 4-methyl-5-(beta-hydroxyethyl)thiazole monophosphate (THZ-P) and 2-methyl-4-amino-5-hydroxymethyl pyrimidine pyrophosphate (HMP-PP) to form thiamine monophosphate (TMP).</text>
</comment>
<evidence type="ECO:0000313" key="13">
    <source>
        <dbReference type="EMBL" id="BDA79980.1"/>
    </source>
</evidence>
<evidence type="ECO:0000256" key="1">
    <source>
        <dbReference type="ARBA" id="ARBA00005165"/>
    </source>
</evidence>
<gene>
    <name evidence="9 13" type="primary">thiE</name>
    <name evidence="13" type="ORF">LPTSP3_g29100</name>
</gene>
<feature type="binding site" evidence="9">
    <location>
        <position position="92"/>
    </location>
    <ligand>
        <name>4-amino-2-methyl-5-(diphosphooxymethyl)pyrimidine</name>
        <dbReference type="ChEBI" id="CHEBI:57841"/>
    </ligand>
</feature>
<dbReference type="InterPro" id="IPR036206">
    <property type="entry name" value="ThiamineP_synth_sf"/>
</dbReference>
<evidence type="ECO:0000256" key="4">
    <source>
        <dbReference type="ARBA" id="ARBA00022842"/>
    </source>
</evidence>
<dbReference type="HAMAP" id="MF_00097">
    <property type="entry name" value="TMP_synthase"/>
    <property type="match status" value="1"/>
</dbReference>
<evidence type="ECO:0000259" key="12">
    <source>
        <dbReference type="Pfam" id="PF02581"/>
    </source>
</evidence>
<dbReference type="PANTHER" id="PTHR20857:SF23">
    <property type="entry name" value="THIAMINE BIOSYNTHETIC BIFUNCTIONAL ENZYME"/>
    <property type="match status" value="1"/>
</dbReference>
<comment type="cofactor">
    <cofactor evidence="9">
        <name>Mg(2+)</name>
        <dbReference type="ChEBI" id="CHEBI:18420"/>
    </cofactor>
    <text evidence="9">Binds 1 Mg(2+) ion per subunit.</text>
</comment>
<organism evidence="13 14">
    <name type="scientific">Leptospira kobayashii</name>
    <dbReference type="NCBI Taxonomy" id="1917830"/>
    <lineage>
        <taxon>Bacteria</taxon>
        <taxon>Pseudomonadati</taxon>
        <taxon>Spirochaetota</taxon>
        <taxon>Spirochaetia</taxon>
        <taxon>Leptospirales</taxon>
        <taxon>Leptospiraceae</taxon>
        <taxon>Leptospira</taxon>
    </lineage>
</organism>
<comment type="catalytic activity">
    <reaction evidence="7 9 10">
        <text>2-(2-carboxy-4-methylthiazol-5-yl)ethyl phosphate + 4-amino-2-methyl-5-(diphosphooxymethyl)pyrimidine + 2 H(+) = thiamine phosphate + CO2 + diphosphate</text>
        <dbReference type="Rhea" id="RHEA:47848"/>
        <dbReference type="ChEBI" id="CHEBI:15378"/>
        <dbReference type="ChEBI" id="CHEBI:16526"/>
        <dbReference type="ChEBI" id="CHEBI:33019"/>
        <dbReference type="ChEBI" id="CHEBI:37575"/>
        <dbReference type="ChEBI" id="CHEBI:57841"/>
        <dbReference type="ChEBI" id="CHEBI:62890"/>
        <dbReference type="EC" id="2.5.1.3"/>
    </reaction>
</comment>
<dbReference type="InterPro" id="IPR022998">
    <property type="entry name" value="ThiamineP_synth_TenI"/>
</dbReference>
<feature type="binding site" evidence="9">
    <location>
        <position position="73"/>
    </location>
    <ligand>
        <name>Mg(2+)</name>
        <dbReference type="ChEBI" id="CHEBI:18420"/>
    </ligand>
</feature>
<dbReference type="Pfam" id="PF02581">
    <property type="entry name" value="TMP-TENI"/>
    <property type="match status" value="1"/>
</dbReference>
<dbReference type="SUPFAM" id="SSF51391">
    <property type="entry name" value="Thiamin phosphate synthase"/>
    <property type="match status" value="1"/>
</dbReference>
<comment type="pathway">
    <text evidence="1 9 11">Cofactor biosynthesis; thiamine diphosphate biosynthesis; thiamine phosphate from 4-amino-2-methyl-5-diphosphomethylpyrimidine and 4-methyl-5-(2-phosphoethyl)-thiazole: step 1/1.</text>
</comment>
<keyword evidence="4 9" id="KW-0460">Magnesium</keyword>
<evidence type="ECO:0000256" key="3">
    <source>
        <dbReference type="ARBA" id="ARBA00022723"/>
    </source>
</evidence>
<dbReference type="EC" id="2.5.1.3" evidence="9"/>
<proteinExistence type="inferred from homology"/>
<feature type="binding site" evidence="9">
    <location>
        <position position="53"/>
    </location>
    <ligand>
        <name>4-amino-2-methyl-5-(diphosphooxymethyl)pyrimidine</name>
        <dbReference type="ChEBI" id="CHEBI:57841"/>
    </ligand>
</feature>
<keyword evidence="14" id="KW-1185">Reference proteome</keyword>
<protein>
    <recommendedName>
        <fullName evidence="9">Thiamine-phosphate synthase</fullName>
        <shortName evidence="9">TP synthase</shortName>
        <shortName evidence="9">TPS</shortName>
        <ecNumber evidence="9">2.5.1.3</ecNumber>
    </recommendedName>
    <alternativeName>
        <fullName evidence="9">Thiamine-phosphate pyrophosphorylase</fullName>
        <shortName evidence="9">TMP pyrophosphorylase</shortName>
        <shortName evidence="9">TMP-PPase</shortName>
    </alternativeName>
</protein>
<name>A0ABN6KME6_9LEPT</name>
<keyword evidence="5 9" id="KW-0784">Thiamine biosynthesis</keyword>
<keyword evidence="2 9" id="KW-0808">Transferase</keyword>
<evidence type="ECO:0000256" key="9">
    <source>
        <dbReference type="HAMAP-Rule" id="MF_00097"/>
    </source>
</evidence>
<evidence type="ECO:0000256" key="6">
    <source>
        <dbReference type="ARBA" id="ARBA00047334"/>
    </source>
</evidence>
<evidence type="ECO:0000256" key="8">
    <source>
        <dbReference type="ARBA" id="ARBA00047883"/>
    </source>
</evidence>
<dbReference type="InterPro" id="IPR013785">
    <property type="entry name" value="Aldolase_TIM"/>
</dbReference>
<feature type="binding site" evidence="9">
    <location>
        <begin position="119"/>
        <end position="121"/>
    </location>
    <ligand>
        <name>2-[(2R,5Z)-2-carboxy-4-methylthiazol-5(2H)-ylidene]ethyl phosphate</name>
        <dbReference type="ChEBI" id="CHEBI:62899"/>
    </ligand>
</feature>
<keyword evidence="3 9" id="KW-0479">Metal-binding</keyword>
<evidence type="ECO:0000256" key="7">
    <source>
        <dbReference type="ARBA" id="ARBA00047851"/>
    </source>
</evidence>
<feature type="binding site" evidence="9">
    <location>
        <position position="122"/>
    </location>
    <ligand>
        <name>4-amino-2-methyl-5-(diphosphooxymethyl)pyrimidine</name>
        <dbReference type="ChEBI" id="CHEBI:57841"/>
    </ligand>
</feature>
<reference evidence="13 14" key="1">
    <citation type="submission" date="2021-08" db="EMBL/GenBank/DDBJ databases">
        <title>Complete genome sequence of Leptospira kobayashii strain E30.</title>
        <authorList>
            <person name="Nakao R."/>
            <person name="Nakamura S."/>
            <person name="Masuzawa T."/>
            <person name="Koizumi N."/>
        </authorList>
    </citation>
    <scope>NUCLEOTIDE SEQUENCE [LARGE SCALE GENOMIC DNA]</scope>
    <source>
        <strain evidence="13 14">E30</strain>
    </source>
</reference>
<dbReference type="NCBIfam" id="TIGR00693">
    <property type="entry name" value="thiE"/>
    <property type="match status" value="1"/>
</dbReference>
<dbReference type="InterPro" id="IPR034291">
    <property type="entry name" value="TMP_synthase"/>
</dbReference>
<evidence type="ECO:0000256" key="5">
    <source>
        <dbReference type="ARBA" id="ARBA00022977"/>
    </source>
</evidence>
<evidence type="ECO:0000313" key="14">
    <source>
        <dbReference type="Proteomes" id="UP000245263"/>
    </source>
</evidence>
<dbReference type="EMBL" id="AP025028">
    <property type="protein sequence ID" value="BDA79980.1"/>
    <property type="molecule type" value="Genomic_DNA"/>
</dbReference>
<evidence type="ECO:0000256" key="10">
    <source>
        <dbReference type="RuleBase" id="RU003826"/>
    </source>
</evidence>
<dbReference type="CDD" id="cd00564">
    <property type="entry name" value="TMP_TenI"/>
    <property type="match status" value="1"/>
</dbReference>
<feature type="binding site" evidence="9">
    <location>
        <position position="54"/>
    </location>
    <ligand>
        <name>Mg(2+)</name>
        <dbReference type="ChEBI" id="CHEBI:18420"/>
    </ligand>
</feature>
<dbReference type="PANTHER" id="PTHR20857">
    <property type="entry name" value="THIAMINE-PHOSPHATE PYROPHOSPHORYLASE"/>
    <property type="match status" value="1"/>
</dbReference>
<comment type="similarity">
    <text evidence="9 10">Belongs to the thiamine-phosphate synthase family.</text>
</comment>
<comment type="catalytic activity">
    <reaction evidence="6 9 10">
        <text>4-methyl-5-(2-phosphooxyethyl)-thiazole + 4-amino-2-methyl-5-(diphosphooxymethyl)pyrimidine + H(+) = thiamine phosphate + diphosphate</text>
        <dbReference type="Rhea" id="RHEA:22328"/>
        <dbReference type="ChEBI" id="CHEBI:15378"/>
        <dbReference type="ChEBI" id="CHEBI:33019"/>
        <dbReference type="ChEBI" id="CHEBI:37575"/>
        <dbReference type="ChEBI" id="CHEBI:57841"/>
        <dbReference type="ChEBI" id="CHEBI:58296"/>
        <dbReference type="EC" id="2.5.1.3"/>
    </reaction>
</comment>
<feature type="binding site" evidence="9">
    <location>
        <begin position="170"/>
        <end position="171"/>
    </location>
    <ligand>
        <name>2-[(2R,5Z)-2-carboxy-4-methylthiazol-5(2H)-ylidene]ethyl phosphate</name>
        <dbReference type="ChEBI" id="CHEBI:62899"/>
    </ligand>
</feature>
<feature type="domain" description="Thiamine phosphate synthase/TenI" evidence="12">
    <location>
        <begin position="4"/>
        <end position="171"/>
    </location>
</feature>
<dbReference type="Gene3D" id="3.20.20.70">
    <property type="entry name" value="Aldolase class I"/>
    <property type="match status" value="1"/>
</dbReference>
<sequence length="191" mass="20489">MFHTLEAIVAKSVQGGVKLIQLREKDSGTKDFVDLAFKIKAILKDTGIPLLINDRIDVALAVGAEGVHIGQSDMPPVYARKIMGDSAIIGLSIESMEDFDHIPKEAKIDYLGVSPVFATTTKKDTKPPWGVEGLKLLRAKTDLPLVAIGGIGEANAKQVIDAGADSLAVVSFLCSAEFPEKRAKFLADLFL</sequence>
<evidence type="ECO:0000256" key="2">
    <source>
        <dbReference type="ARBA" id="ARBA00022679"/>
    </source>
</evidence>